<feature type="transmembrane region" description="Helical" evidence="2">
    <location>
        <begin position="55"/>
        <end position="72"/>
    </location>
</feature>
<keyword evidence="2" id="KW-0472">Membrane</keyword>
<feature type="compositionally biased region" description="Basic and acidic residues" evidence="1">
    <location>
        <begin position="251"/>
        <end position="283"/>
    </location>
</feature>
<evidence type="ECO:0000313" key="4">
    <source>
        <dbReference type="Proteomes" id="UP000467006"/>
    </source>
</evidence>
<feature type="compositionally biased region" description="Basic and acidic residues" evidence="1">
    <location>
        <begin position="329"/>
        <end position="357"/>
    </location>
</feature>
<evidence type="ECO:0000256" key="2">
    <source>
        <dbReference type="SAM" id="Phobius"/>
    </source>
</evidence>
<evidence type="ECO:0000256" key="1">
    <source>
        <dbReference type="SAM" id="MobiDB-lite"/>
    </source>
</evidence>
<dbReference type="Proteomes" id="UP000467006">
    <property type="component" value="Chromosome"/>
</dbReference>
<feature type="transmembrane region" description="Helical" evidence="2">
    <location>
        <begin position="21"/>
        <end position="43"/>
    </location>
</feature>
<feature type="transmembrane region" description="Helical" evidence="2">
    <location>
        <begin position="121"/>
        <end position="141"/>
    </location>
</feature>
<gene>
    <name evidence="3" type="ORF">MDUV_00740</name>
</gene>
<dbReference type="RefSeq" id="WP_098005188.1">
    <property type="nucleotide sequence ID" value="NZ_AP022563.1"/>
</dbReference>
<protein>
    <submittedName>
        <fullName evidence="3">Uncharacterized protein</fullName>
    </submittedName>
</protein>
<accession>A0A7I7JVE4</accession>
<sequence>MSAQRTRPAVPADHRSAHPDFAGLPWWGAVLVALICSTLGFAFDAGSGGGNLTKVFGSLYAIGCLAAVLAVRRSGLFTAVVQPPLILFAVVPAAYFLMHSSDIHGLKDVLINCGYPLIERFPLMFFTSAAVLALGAARYYLGRSDAAETTDAEHSAAGPGLLAKLTALVTSRLQPKGEAPRRRRPDPRRAPVKKTAAARSRGERPTRRSAPASRAQRARDSEPIDQAGDRPRRRRPADAASGAEPRRRTRPAGERSRRRSLPPDERERRYRDRPDRVDRDRPQRAQRPRPQRSSSYDGYDLFGGYDPAPPRPEPRSDGNHHPVSRVRYRGADDPVEPPRRRRGAPRDHDADRWNYDI</sequence>
<feature type="compositionally biased region" description="Basic and acidic residues" evidence="1">
    <location>
        <begin position="217"/>
        <end position="230"/>
    </location>
</feature>
<dbReference type="KEGG" id="mdu:MDUV_00740"/>
<dbReference type="Pfam" id="PF20177">
    <property type="entry name" value="DUF6542"/>
    <property type="match status" value="1"/>
</dbReference>
<dbReference type="AlphaFoldDB" id="A0A7I7JVE4"/>
<dbReference type="InterPro" id="IPR046672">
    <property type="entry name" value="DUF6542"/>
</dbReference>
<keyword evidence="2" id="KW-1133">Transmembrane helix</keyword>
<evidence type="ECO:0000313" key="3">
    <source>
        <dbReference type="EMBL" id="BBX15214.1"/>
    </source>
</evidence>
<dbReference type="EMBL" id="AP022563">
    <property type="protein sequence ID" value="BBX15214.1"/>
    <property type="molecule type" value="Genomic_DNA"/>
</dbReference>
<name>A0A7I7JVE4_9MYCO</name>
<proteinExistence type="predicted"/>
<feature type="compositionally biased region" description="Basic residues" evidence="1">
    <location>
        <begin position="181"/>
        <end position="192"/>
    </location>
</feature>
<reference evidence="3 4" key="1">
    <citation type="journal article" date="2019" name="Emerg. Microbes Infect.">
        <title>Comprehensive subspecies identification of 175 nontuberculous mycobacteria species based on 7547 genomic profiles.</title>
        <authorList>
            <person name="Matsumoto Y."/>
            <person name="Kinjo T."/>
            <person name="Motooka D."/>
            <person name="Nabeya D."/>
            <person name="Jung N."/>
            <person name="Uechi K."/>
            <person name="Horii T."/>
            <person name="Iida T."/>
            <person name="Fujita J."/>
            <person name="Nakamura S."/>
        </authorList>
    </citation>
    <scope>NUCLEOTIDE SEQUENCE [LARGE SCALE GENOMIC DNA]</scope>
    <source>
        <strain evidence="3 4">JCM 6396</strain>
    </source>
</reference>
<feature type="region of interest" description="Disordered" evidence="1">
    <location>
        <begin position="172"/>
        <end position="357"/>
    </location>
</feature>
<keyword evidence="4" id="KW-1185">Reference proteome</keyword>
<keyword evidence="2" id="KW-0812">Transmembrane</keyword>
<dbReference type="OrthoDB" id="5192877at2"/>
<feature type="transmembrane region" description="Helical" evidence="2">
    <location>
        <begin position="84"/>
        <end position="101"/>
    </location>
</feature>
<organism evidence="3 4">
    <name type="scientific">Mycolicibacterium duvalii</name>
    <dbReference type="NCBI Taxonomy" id="39688"/>
    <lineage>
        <taxon>Bacteria</taxon>
        <taxon>Bacillati</taxon>
        <taxon>Actinomycetota</taxon>
        <taxon>Actinomycetes</taxon>
        <taxon>Mycobacteriales</taxon>
        <taxon>Mycobacteriaceae</taxon>
        <taxon>Mycolicibacterium</taxon>
    </lineage>
</organism>